<dbReference type="InterPro" id="IPR000994">
    <property type="entry name" value="Pept_M24"/>
</dbReference>
<dbReference type="PANTHER" id="PTHR46112">
    <property type="entry name" value="AMINOPEPTIDASE"/>
    <property type="match status" value="1"/>
</dbReference>
<dbReference type="Gene3D" id="3.40.350.10">
    <property type="entry name" value="Creatinase/prolidase N-terminal domain"/>
    <property type="match status" value="1"/>
</dbReference>
<dbReference type="AlphaFoldDB" id="A0A382J778"/>
<dbReference type="InterPro" id="IPR036005">
    <property type="entry name" value="Creatinase/aminopeptidase-like"/>
</dbReference>
<dbReference type="EMBL" id="UINC01072413">
    <property type="protein sequence ID" value="SVC08034.1"/>
    <property type="molecule type" value="Genomic_DNA"/>
</dbReference>
<dbReference type="InterPro" id="IPR050659">
    <property type="entry name" value="Peptidase_M24B"/>
</dbReference>
<protein>
    <recommendedName>
        <fullName evidence="1">Peptidase M24 domain-containing protein</fullName>
    </recommendedName>
</protein>
<feature type="domain" description="Peptidase M24" evidence="1">
    <location>
        <begin position="169"/>
        <end position="349"/>
    </location>
</feature>
<dbReference type="Gene3D" id="3.90.230.10">
    <property type="entry name" value="Creatinase/methionine aminopeptidase superfamily"/>
    <property type="match status" value="1"/>
</dbReference>
<dbReference type="PANTHER" id="PTHR46112:SF2">
    <property type="entry name" value="XAA-PRO AMINOPEPTIDASE P-RELATED"/>
    <property type="match status" value="1"/>
</dbReference>
<accession>A0A382J778</accession>
<dbReference type="CDD" id="cd01066">
    <property type="entry name" value="APP_MetAP"/>
    <property type="match status" value="1"/>
</dbReference>
<gene>
    <name evidence="2" type="ORF">METZ01_LOCUS260888</name>
</gene>
<dbReference type="Pfam" id="PF00557">
    <property type="entry name" value="Peptidase_M24"/>
    <property type="match status" value="1"/>
</dbReference>
<evidence type="ECO:0000313" key="2">
    <source>
        <dbReference type="EMBL" id="SVC08034.1"/>
    </source>
</evidence>
<name>A0A382J778_9ZZZZ</name>
<reference evidence="2" key="1">
    <citation type="submission" date="2018-05" db="EMBL/GenBank/DDBJ databases">
        <authorList>
            <person name="Lanie J.A."/>
            <person name="Ng W.-L."/>
            <person name="Kazmierczak K.M."/>
            <person name="Andrzejewski T.M."/>
            <person name="Davidsen T.M."/>
            <person name="Wayne K.J."/>
            <person name="Tettelin H."/>
            <person name="Glass J.I."/>
            <person name="Rusch D."/>
            <person name="Podicherti R."/>
            <person name="Tsui H.-C.T."/>
            <person name="Winkler M.E."/>
        </authorList>
    </citation>
    <scope>NUCLEOTIDE SEQUENCE</scope>
</reference>
<feature type="non-terminal residue" evidence="2">
    <location>
        <position position="349"/>
    </location>
</feature>
<evidence type="ECO:0000259" key="1">
    <source>
        <dbReference type="Pfam" id="PF00557"/>
    </source>
</evidence>
<dbReference type="SUPFAM" id="SSF55920">
    <property type="entry name" value="Creatinase/aminopeptidase"/>
    <property type="match status" value="1"/>
</dbReference>
<sequence length="349" mass="39317">QRIDFDRMREYRVSRIKKYMDEFDIECLLLFDTGNKRYSTSTAVASPEVDNMGRYAIIPRNGYPHIFGFGSEVAAEKLYCPWIADYTFPAHGTMHGALPMDWGCYEGFLKDLDMVLANHKMDKSKCKIGVDLVESQIILALLEKGYVIGDGQKVMQYARSIKNEDEIMCLKHGAAIVDAAFHRIAQTIAPGIKENDLQAEASHEMHRLGAQWVHNVQVTTGNRTHPHPHLSSDRLIQPGDMIFMDVVCMFNGYHTCVYRCFCCGKPNKKQKDIHAQCLEYQLAGIEATKPGVTTADITKGWPDAEKMGAKSEHEVFGLQYGHGIGVGLWEFPIISRAYSIEHPVEIEPG</sequence>
<proteinExistence type="predicted"/>
<feature type="non-terminal residue" evidence="2">
    <location>
        <position position="1"/>
    </location>
</feature>
<dbReference type="InterPro" id="IPR029149">
    <property type="entry name" value="Creatin/AminoP/Spt16_N"/>
</dbReference>
<organism evidence="2">
    <name type="scientific">marine metagenome</name>
    <dbReference type="NCBI Taxonomy" id="408172"/>
    <lineage>
        <taxon>unclassified sequences</taxon>
        <taxon>metagenomes</taxon>
        <taxon>ecological metagenomes</taxon>
    </lineage>
</organism>